<gene>
    <name evidence="2" type="ORF">NYPRO_LOCUS4342</name>
</gene>
<evidence type="ECO:0000313" key="3">
    <source>
        <dbReference type="Proteomes" id="UP000645828"/>
    </source>
</evidence>
<sequence>MEVHCVTEENWRHYGRVIKETIKYIIIIINRKLQVFTNNSNGNILSGGKRNRSDTRTLLQFLPTLLLSISSTLEEMLDTGLLSVTVKPGRKRNRAAPQVRRPPSWTPRPGAEPALAVQGSRRVDPYPSPARAPNPTHHGSGAGPAAASGRGGGFRSAAATTARQSTEKPSGSGRRRRRARQSIPEISIDAQRFPRPQKSPGAPGKWAGPRKKEELRLARNLRRLVAAGAAATNHPSWIPASSSAARQIHQKWLETTPAIPVPVNSTFVMPSQALNRVQHSYWTIIYVRQLCTLQNAYHMKIKPEEIFLSPHTTWQQSAALPVPFAPPGQVSVTACAQDWSSGQSQRTRGESLF</sequence>
<comment type="caution">
    <text evidence="2">The sequence shown here is derived from an EMBL/GenBank/DDBJ whole genome shotgun (WGS) entry which is preliminary data.</text>
</comment>
<proteinExistence type="predicted"/>
<reference evidence="2" key="1">
    <citation type="submission" date="2020-12" db="EMBL/GenBank/DDBJ databases">
        <authorList>
            <consortium name="Molecular Ecology Group"/>
        </authorList>
    </citation>
    <scope>NUCLEOTIDE SEQUENCE</scope>
    <source>
        <strain evidence="2">TBG_1078</strain>
    </source>
</reference>
<keyword evidence="3" id="KW-1185">Reference proteome</keyword>
<dbReference type="AlphaFoldDB" id="A0A811Y3T5"/>
<dbReference type="EMBL" id="CAJHUB010000663">
    <property type="protein sequence ID" value="CAD7671547.1"/>
    <property type="molecule type" value="Genomic_DNA"/>
</dbReference>
<organism evidence="2 3">
    <name type="scientific">Nyctereutes procyonoides</name>
    <name type="common">Raccoon dog</name>
    <name type="synonym">Canis procyonoides</name>
    <dbReference type="NCBI Taxonomy" id="34880"/>
    <lineage>
        <taxon>Eukaryota</taxon>
        <taxon>Metazoa</taxon>
        <taxon>Chordata</taxon>
        <taxon>Craniata</taxon>
        <taxon>Vertebrata</taxon>
        <taxon>Euteleostomi</taxon>
        <taxon>Mammalia</taxon>
        <taxon>Eutheria</taxon>
        <taxon>Laurasiatheria</taxon>
        <taxon>Carnivora</taxon>
        <taxon>Caniformia</taxon>
        <taxon>Canidae</taxon>
        <taxon>Nyctereutes</taxon>
    </lineage>
</organism>
<dbReference type="Proteomes" id="UP000645828">
    <property type="component" value="Unassembled WGS sequence"/>
</dbReference>
<evidence type="ECO:0000313" key="2">
    <source>
        <dbReference type="EMBL" id="CAD7671547.1"/>
    </source>
</evidence>
<evidence type="ECO:0000256" key="1">
    <source>
        <dbReference type="SAM" id="MobiDB-lite"/>
    </source>
</evidence>
<name>A0A811Y3T5_NYCPR</name>
<accession>A0A811Y3T5</accession>
<protein>
    <submittedName>
        <fullName evidence="2">(raccoon dog) hypothetical protein</fullName>
    </submittedName>
</protein>
<feature type="region of interest" description="Disordered" evidence="1">
    <location>
        <begin position="88"/>
        <end position="211"/>
    </location>
</feature>